<dbReference type="Pfam" id="PF01266">
    <property type="entry name" value="DAO"/>
    <property type="match status" value="1"/>
</dbReference>
<dbReference type="Gene3D" id="3.30.9.10">
    <property type="entry name" value="D-Amino Acid Oxidase, subunit A, domain 2"/>
    <property type="match status" value="2"/>
</dbReference>
<reference evidence="3" key="1">
    <citation type="submission" date="2018-05" db="EMBL/GenBank/DDBJ databases">
        <authorList>
            <person name="Lanie J.A."/>
            <person name="Ng W.-L."/>
            <person name="Kazmierczak K.M."/>
            <person name="Andrzejewski T.M."/>
            <person name="Davidsen T.M."/>
            <person name="Wayne K.J."/>
            <person name="Tettelin H."/>
            <person name="Glass J.I."/>
            <person name="Rusch D."/>
            <person name="Podicherti R."/>
            <person name="Tsui H.-C.T."/>
            <person name="Winkler M.E."/>
        </authorList>
    </citation>
    <scope>NUCLEOTIDE SEQUENCE</scope>
</reference>
<proteinExistence type="inferred from homology"/>
<dbReference type="PANTHER" id="PTHR13847:SF280">
    <property type="entry name" value="D-AMINO ACID DEHYDROGENASE"/>
    <property type="match status" value="1"/>
</dbReference>
<gene>
    <name evidence="3" type="ORF">METZ01_LOCUS170099</name>
</gene>
<feature type="domain" description="FAD dependent oxidoreductase" evidence="2">
    <location>
        <begin position="32"/>
        <end position="424"/>
    </location>
</feature>
<comment type="similarity">
    <text evidence="1">Belongs to the DadA oxidoreductase family.</text>
</comment>
<dbReference type="GO" id="GO:0005886">
    <property type="term" value="C:plasma membrane"/>
    <property type="evidence" value="ECO:0007669"/>
    <property type="project" value="TreeGrafter"/>
</dbReference>
<dbReference type="AlphaFoldDB" id="A0A382BTW5"/>
<dbReference type="EMBL" id="UINC01031350">
    <property type="protein sequence ID" value="SVB17245.1"/>
    <property type="molecule type" value="Genomic_DNA"/>
</dbReference>
<evidence type="ECO:0000313" key="3">
    <source>
        <dbReference type="EMBL" id="SVB17245.1"/>
    </source>
</evidence>
<dbReference type="GO" id="GO:0055130">
    <property type="term" value="P:D-alanine catabolic process"/>
    <property type="evidence" value="ECO:0007669"/>
    <property type="project" value="TreeGrafter"/>
</dbReference>
<dbReference type="Gene3D" id="3.50.50.60">
    <property type="entry name" value="FAD/NAD(P)-binding domain"/>
    <property type="match status" value="2"/>
</dbReference>
<organism evidence="3">
    <name type="scientific">marine metagenome</name>
    <dbReference type="NCBI Taxonomy" id="408172"/>
    <lineage>
        <taxon>unclassified sequences</taxon>
        <taxon>metagenomes</taxon>
        <taxon>ecological metagenomes</taxon>
    </lineage>
</organism>
<protein>
    <recommendedName>
        <fullName evidence="2">FAD dependent oxidoreductase domain-containing protein</fullName>
    </recommendedName>
</protein>
<sequence length="454" mass="50202">VEIKNIEFFAENVNSTWSGDFQSPINPPKNTDVVIIGGGIIGVSTAYFLAKEGIKVCLCEKGYISGEQSGRNWGFVRIQGRDEREIPMVLESQRIWRSFSSETGEDTGYEEGGCLFTAHNEKELQSYQSWLELAEKYDIETELIDQKALRNEVGLASKNWIGGIITRTDGRAEPQKATLAIARAAEKLGAIIITGCSVRGIETSGGSLSKVITEKGPINTSTALCAAGAWSSYFCRSLGISVPQLKVRGTVARTNRIETKINGTIFDKRISIRKRNDGGYTLAHGSILDHLITPSTLYYSPKYIRALINEFNVLRLSIGREFINELTAPKTWDLDKESPFEKNRVLNPKPNKKTIAKIQKQLGKVYPELKDANIVESWAGMVETTPDVVPVISHIDKIPGFYLSTGFSGHGFGIGPGAGSVISKMIQNEPTIDLREFRLERFFDGSPIRVETDI</sequence>
<dbReference type="InterPro" id="IPR006076">
    <property type="entry name" value="FAD-dep_OxRdtase"/>
</dbReference>
<dbReference type="GO" id="GO:0005737">
    <property type="term" value="C:cytoplasm"/>
    <property type="evidence" value="ECO:0007669"/>
    <property type="project" value="TreeGrafter"/>
</dbReference>
<accession>A0A382BTW5</accession>
<name>A0A382BTW5_9ZZZZ</name>
<dbReference type="SUPFAM" id="SSF51905">
    <property type="entry name" value="FAD/NAD(P)-binding domain"/>
    <property type="match status" value="1"/>
</dbReference>
<evidence type="ECO:0000259" key="2">
    <source>
        <dbReference type="Pfam" id="PF01266"/>
    </source>
</evidence>
<dbReference type="InterPro" id="IPR036188">
    <property type="entry name" value="FAD/NAD-bd_sf"/>
</dbReference>
<feature type="non-terminal residue" evidence="3">
    <location>
        <position position="1"/>
    </location>
</feature>
<dbReference type="GO" id="GO:0008718">
    <property type="term" value="F:D-amino-acid dehydrogenase activity"/>
    <property type="evidence" value="ECO:0007669"/>
    <property type="project" value="TreeGrafter"/>
</dbReference>
<evidence type="ECO:0000256" key="1">
    <source>
        <dbReference type="ARBA" id="ARBA00009410"/>
    </source>
</evidence>
<dbReference type="PANTHER" id="PTHR13847">
    <property type="entry name" value="SARCOSINE DEHYDROGENASE-RELATED"/>
    <property type="match status" value="1"/>
</dbReference>